<dbReference type="NCBIfam" id="NF006123">
    <property type="entry name" value="PRK08267.1"/>
    <property type="match status" value="1"/>
</dbReference>
<dbReference type="Proteomes" id="UP000282388">
    <property type="component" value="Unassembled WGS sequence"/>
</dbReference>
<dbReference type="InterPro" id="IPR036291">
    <property type="entry name" value="NAD(P)-bd_dom_sf"/>
</dbReference>
<dbReference type="EMBL" id="RAXV01000005">
    <property type="protein sequence ID" value="RKG33259.1"/>
    <property type="molecule type" value="Genomic_DNA"/>
</dbReference>
<sequence>MHSIFISGAAQGIGAATAIFFYQQGFKVGIYDLNAVQAQKLAQKLGPNAKAGLLDVCNVQHWQNALAEFTAWAGELNILVNNAGILFSGPFEDTPLEAHHKTIDINVKGVMNGCHAALPYLRQASYARVINLSSASAIYGQPDLASYAASKFAVRGLTEGLDIEWKKYGIRVLDIMPLFVQTAMVKGMNAASIHNMGVNLSAEDVAAQIYKTAYVKDSIFGSTHYPVGLKTKVMMTLSNVSPQFVNRLGNLWISKR</sequence>
<dbReference type="GO" id="GO:0016491">
    <property type="term" value="F:oxidoreductase activity"/>
    <property type="evidence" value="ECO:0007669"/>
    <property type="project" value="UniProtKB-KW"/>
</dbReference>
<accession>A0A3A8EGH9</accession>
<evidence type="ECO:0000256" key="2">
    <source>
        <dbReference type="ARBA" id="ARBA00023002"/>
    </source>
</evidence>
<evidence type="ECO:0000313" key="5">
    <source>
        <dbReference type="Proteomes" id="UP000282388"/>
    </source>
</evidence>
<keyword evidence="5" id="KW-1185">Reference proteome</keyword>
<protein>
    <submittedName>
        <fullName evidence="4">SDR family oxidoreductase</fullName>
    </submittedName>
</protein>
<name>A0A3A8EGH9_9GAMM</name>
<dbReference type="PANTHER" id="PTHR43391">
    <property type="entry name" value="RETINOL DEHYDROGENASE-RELATED"/>
    <property type="match status" value="1"/>
</dbReference>
<dbReference type="PRINTS" id="PR00080">
    <property type="entry name" value="SDRFAMILY"/>
</dbReference>
<keyword evidence="2" id="KW-0560">Oxidoreductase</keyword>
<organism evidence="4 5">
    <name type="scientific">Acinetobacter tianfuensis</name>
    <dbReference type="NCBI Taxonomy" id="2419603"/>
    <lineage>
        <taxon>Bacteria</taxon>
        <taxon>Pseudomonadati</taxon>
        <taxon>Pseudomonadota</taxon>
        <taxon>Gammaproteobacteria</taxon>
        <taxon>Moraxellales</taxon>
        <taxon>Moraxellaceae</taxon>
        <taxon>Acinetobacter</taxon>
    </lineage>
</organism>
<proteinExistence type="inferred from homology"/>
<evidence type="ECO:0000313" key="4">
    <source>
        <dbReference type="EMBL" id="RKG33259.1"/>
    </source>
</evidence>
<dbReference type="AlphaFoldDB" id="A0A3A8EGH9"/>
<dbReference type="Pfam" id="PF00106">
    <property type="entry name" value="adh_short"/>
    <property type="match status" value="1"/>
</dbReference>
<dbReference type="PANTHER" id="PTHR43391:SF82">
    <property type="entry name" value="OXIDOREDUCTASE SADH-RELATED"/>
    <property type="match status" value="1"/>
</dbReference>
<gene>
    <name evidence="4" type="ORF">D7V32_03805</name>
</gene>
<dbReference type="PRINTS" id="PR00081">
    <property type="entry name" value="GDHRDH"/>
</dbReference>
<dbReference type="RefSeq" id="WP_120401594.1">
    <property type="nucleotide sequence ID" value="NZ_RAXV01000005.1"/>
</dbReference>
<dbReference type="Gene3D" id="3.40.50.720">
    <property type="entry name" value="NAD(P)-binding Rossmann-like Domain"/>
    <property type="match status" value="1"/>
</dbReference>
<dbReference type="SUPFAM" id="SSF51735">
    <property type="entry name" value="NAD(P)-binding Rossmann-fold domains"/>
    <property type="match status" value="1"/>
</dbReference>
<comment type="similarity">
    <text evidence="1 3">Belongs to the short-chain dehydrogenases/reductases (SDR) family.</text>
</comment>
<evidence type="ECO:0000256" key="1">
    <source>
        <dbReference type="ARBA" id="ARBA00006484"/>
    </source>
</evidence>
<dbReference type="InterPro" id="IPR002347">
    <property type="entry name" value="SDR_fam"/>
</dbReference>
<dbReference type="OrthoDB" id="658698at2"/>
<evidence type="ECO:0000256" key="3">
    <source>
        <dbReference type="RuleBase" id="RU000363"/>
    </source>
</evidence>
<reference evidence="4 5" key="1">
    <citation type="submission" date="2018-09" db="EMBL/GenBank/DDBJ databases">
        <title>The draft genome of Acinetobacter spp. strains.</title>
        <authorList>
            <person name="Qin J."/>
            <person name="Feng Y."/>
            <person name="Zong Z."/>
        </authorList>
    </citation>
    <scope>NUCLEOTIDE SEQUENCE [LARGE SCALE GENOMIC DNA]</scope>
    <source>
        <strain evidence="4 5">WCHAc060012</strain>
    </source>
</reference>
<comment type="caution">
    <text evidence="4">The sequence shown here is derived from an EMBL/GenBank/DDBJ whole genome shotgun (WGS) entry which is preliminary data.</text>
</comment>